<dbReference type="GO" id="GO:0000981">
    <property type="term" value="F:DNA-binding transcription factor activity, RNA polymerase II-specific"/>
    <property type="evidence" value="ECO:0007669"/>
    <property type="project" value="TreeGrafter"/>
</dbReference>
<evidence type="ECO:0000256" key="8">
    <source>
        <dbReference type="ARBA" id="ARBA00023163"/>
    </source>
</evidence>
<evidence type="ECO:0000256" key="6">
    <source>
        <dbReference type="ARBA" id="ARBA00023015"/>
    </source>
</evidence>
<dbReference type="PROSITE" id="PS50157">
    <property type="entry name" value="ZINC_FINGER_C2H2_2"/>
    <property type="match status" value="2"/>
</dbReference>
<evidence type="ECO:0000256" key="4">
    <source>
        <dbReference type="ARBA" id="ARBA00022771"/>
    </source>
</evidence>
<dbReference type="InterPro" id="IPR036236">
    <property type="entry name" value="Znf_C2H2_sf"/>
</dbReference>
<dbReference type="FunFam" id="3.30.160.60:FF:000744">
    <property type="entry name" value="zinc finger E-box-binding homeobox 1"/>
    <property type="match status" value="1"/>
</dbReference>
<evidence type="ECO:0000256" key="2">
    <source>
        <dbReference type="ARBA" id="ARBA00022723"/>
    </source>
</evidence>
<keyword evidence="13" id="KW-1185">Reference proteome</keyword>
<dbReference type="Proteomes" id="UP000031515">
    <property type="component" value="Unassembled WGS sequence"/>
</dbReference>
<feature type="non-terminal residue" evidence="12">
    <location>
        <position position="56"/>
    </location>
</feature>
<dbReference type="AlphaFoldDB" id="A0A093BDC2"/>
<feature type="non-terminal residue" evidence="12">
    <location>
        <position position="1"/>
    </location>
</feature>
<keyword evidence="9" id="KW-0539">Nucleus</keyword>
<evidence type="ECO:0000256" key="7">
    <source>
        <dbReference type="ARBA" id="ARBA00023125"/>
    </source>
</evidence>
<evidence type="ECO:0000256" key="3">
    <source>
        <dbReference type="ARBA" id="ARBA00022737"/>
    </source>
</evidence>
<dbReference type="SUPFAM" id="SSF57667">
    <property type="entry name" value="beta-beta-alpha zinc fingers"/>
    <property type="match status" value="1"/>
</dbReference>
<dbReference type="FunFam" id="3.30.160.60:FF:002716">
    <property type="entry name" value="Zinc finger protein 212"/>
    <property type="match status" value="1"/>
</dbReference>
<reference evidence="12 13" key="1">
    <citation type="submission" date="2013-08" db="EMBL/GenBank/DDBJ databases">
        <title>Genome evolution of avian class.</title>
        <authorList>
            <person name="Zhang G."/>
            <person name="Li C."/>
        </authorList>
    </citation>
    <scope>NUCLEOTIDE SEQUENCE [LARGE SCALE GENOMIC DNA]</scope>
    <source>
        <strain evidence="12">M959</strain>
    </source>
</reference>
<dbReference type="PANTHER" id="PTHR14003">
    <property type="entry name" value="TRANSCRIPTIONAL REPRESSOR PROTEIN YY"/>
    <property type="match status" value="1"/>
</dbReference>
<dbReference type="GO" id="GO:0000978">
    <property type="term" value="F:RNA polymerase II cis-regulatory region sequence-specific DNA binding"/>
    <property type="evidence" value="ECO:0007669"/>
    <property type="project" value="TreeGrafter"/>
</dbReference>
<dbReference type="Gene3D" id="3.30.160.60">
    <property type="entry name" value="Classic Zinc Finger"/>
    <property type="match status" value="2"/>
</dbReference>
<dbReference type="Pfam" id="PF00096">
    <property type="entry name" value="zf-C2H2"/>
    <property type="match status" value="2"/>
</dbReference>
<evidence type="ECO:0000256" key="1">
    <source>
        <dbReference type="ARBA" id="ARBA00004123"/>
    </source>
</evidence>
<feature type="domain" description="C2H2-type" evidence="11">
    <location>
        <begin position="1"/>
        <end position="28"/>
    </location>
</feature>
<evidence type="ECO:0000259" key="11">
    <source>
        <dbReference type="PROSITE" id="PS50157"/>
    </source>
</evidence>
<keyword evidence="8" id="KW-0804">Transcription</keyword>
<evidence type="ECO:0000256" key="5">
    <source>
        <dbReference type="ARBA" id="ARBA00022833"/>
    </source>
</evidence>
<dbReference type="PANTHER" id="PTHR14003:SF19">
    <property type="entry name" value="YY2 TRANSCRIPTION FACTOR"/>
    <property type="match status" value="1"/>
</dbReference>
<evidence type="ECO:0000313" key="12">
    <source>
        <dbReference type="EMBL" id="KFU89320.1"/>
    </source>
</evidence>
<dbReference type="GO" id="GO:0008270">
    <property type="term" value="F:zinc ion binding"/>
    <property type="evidence" value="ECO:0007669"/>
    <property type="project" value="UniProtKB-KW"/>
</dbReference>
<evidence type="ECO:0000256" key="9">
    <source>
        <dbReference type="ARBA" id="ARBA00023242"/>
    </source>
</evidence>
<dbReference type="InterPro" id="IPR013087">
    <property type="entry name" value="Znf_C2H2_type"/>
</dbReference>
<keyword evidence="6" id="KW-0805">Transcription regulation</keyword>
<evidence type="ECO:0000313" key="13">
    <source>
        <dbReference type="Proteomes" id="UP000031515"/>
    </source>
</evidence>
<gene>
    <name evidence="12" type="ORF">M959_02144</name>
</gene>
<dbReference type="SMART" id="SM00355">
    <property type="entry name" value="ZnF_C2H2"/>
    <property type="match status" value="2"/>
</dbReference>
<keyword evidence="2" id="KW-0479">Metal-binding</keyword>
<keyword evidence="7" id="KW-0238">DNA-binding</keyword>
<keyword evidence="5" id="KW-0862">Zinc</keyword>
<comment type="subcellular location">
    <subcellularLocation>
        <location evidence="1">Nucleus</location>
    </subcellularLocation>
</comment>
<dbReference type="EMBL" id="KN126376">
    <property type="protein sequence ID" value="KFU89320.1"/>
    <property type="molecule type" value="Genomic_DNA"/>
</dbReference>
<proteinExistence type="predicted"/>
<dbReference type="PROSITE" id="PS00028">
    <property type="entry name" value="ZINC_FINGER_C2H2_1"/>
    <property type="match status" value="2"/>
</dbReference>
<dbReference type="GO" id="GO:0031519">
    <property type="term" value="C:PcG protein complex"/>
    <property type="evidence" value="ECO:0007669"/>
    <property type="project" value="TreeGrafter"/>
</dbReference>
<accession>A0A093BDC2</accession>
<dbReference type="GO" id="GO:0005667">
    <property type="term" value="C:transcription regulator complex"/>
    <property type="evidence" value="ECO:0007669"/>
    <property type="project" value="TreeGrafter"/>
</dbReference>
<organism evidence="12 13">
    <name type="scientific">Chaetura pelagica</name>
    <name type="common">Chimney swift</name>
    <name type="synonym">Hirundo pelagica</name>
    <dbReference type="NCBI Taxonomy" id="8897"/>
    <lineage>
        <taxon>Eukaryota</taxon>
        <taxon>Metazoa</taxon>
        <taxon>Chordata</taxon>
        <taxon>Craniata</taxon>
        <taxon>Vertebrata</taxon>
        <taxon>Euteleostomi</taxon>
        <taxon>Archelosauria</taxon>
        <taxon>Archosauria</taxon>
        <taxon>Dinosauria</taxon>
        <taxon>Saurischia</taxon>
        <taxon>Theropoda</taxon>
        <taxon>Coelurosauria</taxon>
        <taxon>Aves</taxon>
        <taxon>Neognathae</taxon>
        <taxon>Neoaves</taxon>
        <taxon>Strisores</taxon>
        <taxon>Apodiformes</taxon>
        <taxon>Apodidae</taxon>
        <taxon>Apodinae</taxon>
        <taxon>Chaetura</taxon>
    </lineage>
</organism>
<reference evidence="13" key="2">
    <citation type="journal article" date="2014" name="Science">
        <title>Comparative genomics reveals insights into avian genome evolution and adaptation.</title>
        <authorList>
            <consortium name="Avian Genome Consortium"/>
            <person name="Zhang G."/>
            <person name="Li C."/>
            <person name="Li Q."/>
            <person name="Li B."/>
            <person name="Larkin D.M."/>
            <person name="Lee C."/>
            <person name="Storz J.F."/>
            <person name="Antunes A."/>
            <person name="Greenwold M.J."/>
            <person name="Meredith R.W."/>
            <person name="Odeen A."/>
            <person name="Cui J."/>
            <person name="Zhou Q."/>
            <person name="Xu L."/>
            <person name="Pan H."/>
            <person name="Wang Z."/>
            <person name="Jin L."/>
            <person name="Zhang P."/>
            <person name="Hu H."/>
            <person name="Yang W."/>
            <person name="Hu J."/>
            <person name="Xiao J."/>
            <person name="Yang Z."/>
            <person name="Liu Y."/>
            <person name="Xie Q."/>
            <person name="Yu H."/>
            <person name="Lian J."/>
            <person name="Wen P."/>
            <person name="Zhang F."/>
            <person name="Li H."/>
            <person name="Zeng Y."/>
            <person name="Xiong Z."/>
            <person name="Liu S."/>
            <person name="Zhou L."/>
            <person name="Huang Z."/>
            <person name="An N."/>
            <person name="Wang J."/>
            <person name="Zheng Q."/>
            <person name="Xiong Y."/>
            <person name="Wang G."/>
            <person name="Wang B."/>
            <person name="Wang J."/>
            <person name="Fan Y."/>
            <person name="da Fonseca R.R."/>
            <person name="Alfaro-Nunez A."/>
            <person name="Schubert M."/>
            <person name="Orlando L."/>
            <person name="Mourier T."/>
            <person name="Howard J.T."/>
            <person name="Ganapathy G."/>
            <person name="Pfenning A."/>
            <person name="Whitney O."/>
            <person name="Rivas M.V."/>
            <person name="Hara E."/>
            <person name="Smith J."/>
            <person name="Farre M."/>
            <person name="Narayan J."/>
            <person name="Slavov G."/>
            <person name="Romanov M.N."/>
            <person name="Borges R."/>
            <person name="Machado J.P."/>
            <person name="Khan I."/>
            <person name="Springer M.S."/>
            <person name="Gatesy J."/>
            <person name="Hoffmann F.G."/>
            <person name="Opazo J.C."/>
            <person name="Hastad O."/>
            <person name="Sawyer R.H."/>
            <person name="Kim H."/>
            <person name="Kim K.W."/>
            <person name="Kim H.J."/>
            <person name="Cho S."/>
            <person name="Li N."/>
            <person name="Huang Y."/>
            <person name="Bruford M.W."/>
            <person name="Zhan X."/>
            <person name="Dixon A."/>
            <person name="Bertelsen M.F."/>
            <person name="Derryberry E."/>
            <person name="Warren W."/>
            <person name="Wilson R.K."/>
            <person name="Li S."/>
            <person name="Ray D.A."/>
            <person name="Green R.E."/>
            <person name="O'Brien S.J."/>
            <person name="Griffin D."/>
            <person name="Johnson W.E."/>
            <person name="Haussler D."/>
            <person name="Ryder O.A."/>
            <person name="Willerslev E."/>
            <person name="Graves G.R."/>
            <person name="Alstrom P."/>
            <person name="Fjeldsa J."/>
            <person name="Mindell D.P."/>
            <person name="Edwards S.V."/>
            <person name="Braun E.L."/>
            <person name="Rahbek C."/>
            <person name="Burt D.W."/>
            <person name="Houde P."/>
            <person name="Zhang Y."/>
            <person name="Yang H."/>
            <person name="Wang J."/>
            <person name="Jarvis E.D."/>
            <person name="Gilbert M.T."/>
            <person name="Wang J."/>
        </authorList>
    </citation>
    <scope>NUCLEOTIDE SEQUENCE [LARGE SCALE GENOMIC DNA]</scope>
</reference>
<keyword evidence="4 10" id="KW-0863">Zinc-finger</keyword>
<name>A0A093BDC2_CHAPE</name>
<sequence length="56" mass="6546">YACPDCPKTFKNTSCLRRHRQLHTGERPHVCQVCSKTFSQATNLRQHQRVHTGERP</sequence>
<evidence type="ECO:0000256" key="10">
    <source>
        <dbReference type="PROSITE-ProRule" id="PRU00042"/>
    </source>
</evidence>
<feature type="domain" description="C2H2-type" evidence="11">
    <location>
        <begin position="29"/>
        <end position="56"/>
    </location>
</feature>
<protein>
    <submittedName>
        <fullName evidence="12">Zinc finger protein 628</fullName>
    </submittedName>
</protein>
<keyword evidence="3" id="KW-0677">Repeat</keyword>
<dbReference type="GO" id="GO:0000785">
    <property type="term" value="C:chromatin"/>
    <property type="evidence" value="ECO:0007669"/>
    <property type="project" value="TreeGrafter"/>
</dbReference>